<reference evidence="6 7" key="1">
    <citation type="submission" date="2010-12" db="EMBL/GenBank/DDBJ databases">
        <title>Complete sequence of Desulfurispirillum indicum S5.</title>
        <authorList>
            <consortium name="US DOE Joint Genome Institute"/>
            <person name="Lucas S."/>
            <person name="Copeland A."/>
            <person name="Lapidus A."/>
            <person name="Cheng J.-F."/>
            <person name="Goodwin L."/>
            <person name="Pitluck S."/>
            <person name="Chertkov O."/>
            <person name="Held B."/>
            <person name="Detter J.C."/>
            <person name="Han C."/>
            <person name="Tapia R."/>
            <person name="Land M."/>
            <person name="Hauser L."/>
            <person name="Kyrpides N."/>
            <person name="Ivanova N."/>
            <person name="Mikhailova N."/>
            <person name="Haggblom M."/>
            <person name="Rauschenbach I."/>
            <person name="Bini E."/>
            <person name="Woyke T."/>
        </authorList>
    </citation>
    <scope>NUCLEOTIDE SEQUENCE [LARGE SCALE GENOMIC DNA]</scope>
    <source>
        <strain evidence="7">ATCC BAA-1389 / DSM 22839 / S5</strain>
    </source>
</reference>
<dbReference type="InterPro" id="IPR036049">
    <property type="entry name" value="Ribosomal_uL29_sf"/>
</dbReference>
<evidence type="ECO:0000256" key="5">
    <source>
        <dbReference type="HAMAP-Rule" id="MF_00374"/>
    </source>
</evidence>
<dbReference type="InParanoid" id="E6W718"/>
<dbReference type="EMBL" id="CP002432">
    <property type="protein sequence ID" value="ADU65096.1"/>
    <property type="molecule type" value="Genomic_DNA"/>
</dbReference>
<dbReference type="PANTHER" id="PTHR10916">
    <property type="entry name" value="60S RIBOSOMAL PROTEIN L35/50S RIBOSOMAL PROTEIN L29"/>
    <property type="match status" value="1"/>
</dbReference>
<dbReference type="eggNOG" id="COG0255">
    <property type="taxonomic scope" value="Bacteria"/>
</dbReference>
<evidence type="ECO:0000256" key="3">
    <source>
        <dbReference type="ARBA" id="ARBA00023274"/>
    </source>
</evidence>
<keyword evidence="3 5" id="KW-0687">Ribonucleoprotein</keyword>
<protein>
    <recommendedName>
        <fullName evidence="4 5">Large ribosomal subunit protein uL29</fullName>
    </recommendedName>
</protein>
<keyword evidence="2 5" id="KW-0689">Ribosomal protein</keyword>
<gene>
    <name evidence="5" type="primary">rpmC</name>
    <name evidence="6" type="ordered locus">Selin_0340</name>
</gene>
<dbReference type="GO" id="GO:0022625">
    <property type="term" value="C:cytosolic large ribosomal subunit"/>
    <property type="evidence" value="ECO:0007669"/>
    <property type="project" value="TreeGrafter"/>
</dbReference>
<sequence length="65" mass="7714">MMEELRQLSVEDLHSKEQDLRQEIFHLKYQLAMNQLEDTASVKKKRKEIARIKTVLREKSAQSSV</sequence>
<evidence type="ECO:0000256" key="4">
    <source>
        <dbReference type="ARBA" id="ARBA00035204"/>
    </source>
</evidence>
<dbReference type="GO" id="GO:0006412">
    <property type="term" value="P:translation"/>
    <property type="evidence" value="ECO:0007669"/>
    <property type="project" value="UniProtKB-UniRule"/>
</dbReference>
<dbReference type="FunFam" id="1.10.287.310:FF:000001">
    <property type="entry name" value="50S ribosomal protein L29"/>
    <property type="match status" value="1"/>
</dbReference>
<organism evidence="6 7">
    <name type="scientific">Desulfurispirillum indicum (strain ATCC BAA-1389 / DSM 22839 / S5)</name>
    <dbReference type="NCBI Taxonomy" id="653733"/>
    <lineage>
        <taxon>Bacteria</taxon>
        <taxon>Pseudomonadati</taxon>
        <taxon>Chrysiogenota</taxon>
        <taxon>Chrysiogenia</taxon>
        <taxon>Chrysiogenales</taxon>
        <taxon>Chrysiogenaceae</taxon>
        <taxon>Desulfurispirillum</taxon>
    </lineage>
</organism>
<dbReference type="HOGENOM" id="CLU_158491_5_2_0"/>
<dbReference type="InterPro" id="IPR050063">
    <property type="entry name" value="Ribosomal_protein_uL29"/>
</dbReference>
<dbReference type="AlphaFoldDB" id="E6W718"/>
<dbReference type="InterPro" id="IPR001854">
    <property type="entry name" value="Ribosomal_uL29"/>
</dbReference>
<evidence type="ECO:0000313" key="7">
    <source>
        <dbReference type="Proteomes" id="UP000002572"/>
    </source>
</evidence>
<dbReference type="FunCoup" id="E6W718">
    <property type="interactions" value="425"/>
</dbReference>
<keyword evidence="7" id="KW-1185">Reference proteome</keyword>
<dbReference type="GO" id="GO:0003735">
    <property type="term" value="F:structural constituent of ribosome"/>
    <property type="evidence" value="ECO:0007669"/>
    <property type="project" value="InterPro"/>
</dbReference>
<dbReference type="Proteomes" id="UP000002572">
    <property type="component" value="Chromosome"/>
</dbReference>
<dbReference type="OrthoDB" id="9815192at2"/>
<dbReference type="KEGG" id="din:Selin_0340"/>
<evidence type="ECO:0000256" key="2">
    <source>
        <dbReference type="ARBA" id="ARBA00022980"/>
    </source>
</evidence>
<evidence type="ECO:0000313" key="6">
    <source>
        <dbReference type="EMBL" id="ADU65096.1"/>
    </source>
</evidence>
<dbReference type="RefSeq" id="WP_013504985.1">
    <property type="nucleotide sequence ID" value="NC_014836.1"/>
</dbReference>
<dbReference type="Pfam" id="PF00831">
    <property type="entry name" value="Ribosomal_L29"/>
    <property type="match status" value="1"/>
</dbReference>
<comment type="similarity">
    <text evidence="1 5">Belongs to the universal ribosomal protein uL29 family.</text>
</comment>
<dbReference type="SUPFAM" id="SSF46561">
    <property type="entry name" value="Ribosomal protein L29 (L29p)"/>
    <property type="match status" value="1"/>
</dbReference>
<dbReference type="STRING" id="653733.Selin_0340"/>
<dbReference type="PANTHER" id="PTHR10916:SF0">
    <property type="entry name" value="LARGE RIBOSOMAL SUBUNIT PROTEIN UL29C"/>
    <property type="match status" value="1"/>
</dbReference>
<dbReference type="CDD" id="cd00427">
    <property type="entry name" value="Ribosomal_L29_HIP"/>
    <property type="match status" value="1"/>
</dbReference>
<accession>E6W718</accession>
<dbReference type="HAMAP" id="MF_00374">
    <property type="entry name" value="Ribosomal_uL29"/>
    <property type="match status" value="1"/>
</dbReference>
<name>E6W718_DESIS</name>
<dbReference type="NCBIfam" id="TIGR00012">
    <property type="entry name" value="L29"/>
    <property type="match status" value="1"/>
</dbReference>
<dbReference type="Gene3D" id="1.10.287.310">
    <property type="match status" value="1"/>
</dbReference>
<proteinExistence type="inferred from homology"/>
<evidence type="ECO:0000256" key="1">
    <source>
        <dbReference type="ARBA" id="ARBA00009254"/>
    </source>
</evidence>